<keyword evidence="1" id="KW-0812">Transmembrane</keyword>
<gene>
    <name evidence="2" type="ORF">RBB81_19945</name>
</gene>
<evidence type="ECO:0000313" key="2">
    <source>
        <dbReference type="EMBL" id="XCB21835.1"/>
    </source>
</evidence>
<dbReference type="AlphaFoldDB" id="A0AAU7YZH7"/>
<dbReference type="InterPro" id="IPR018750">
    <property type="entry name" value="DUF2306_membrane"/>
</dbReference>
<feature type="transmembrane region" description="Helical" evidence="1">
    <location>
        <begin position="26"/>
        <end position="44"/>
    </location>
</feature>
<feature type="transmembrane region" description="Helical" evidence="1">
    <location>
        <begin position="108"/>
        <end position="129"/>
    </location>
</feature>
<name>A0AAU7YZH7_9BACT</name>
<protein>
    <submittedName>
        <fullName evidence="2">DUF2306 domain-containing protein</fullName>
    </submittedName>
</protein>
<accession>A0AAU7YZH7</accession>
<keyword evidence="1" id="KW-1133">Transmembrane helix</keyword>
<feature type="transmembrane region" description="Helical" evidence="1">
    <location>
        <begin position="201"/>
        <end position="221"/>
    </location>
</feature>
<dbReference type="KEGG" id="tgi:RBB81_19945"/>
<dbReference type="RefSeq" id="WP_353071862.1">
    <property type="nucleotide sequence ID" value="NZ_CP132938.1"/>
</dbReference>
<sequence length="232" mass="25266">MDAKAPARGIEMREGSSRVVCPKYPGWLKVGFWICVVIAVAVVLRRVAVLAHPTQGGSGGSSPTAGLDAVFASHEALTLAHILPAMAFVLLSPFVLLQRSRAMRAERVFFLLGAWVGVTAYAMSAHPVGGWVERSAVLLFNSLFLFSLVRAFVAARRGEAVEKMRWMLRSVAILLGIATTRPVMGVFFATSRLTHLEPAQFFGVAFWIGFSINTIAIELWLRSRGDRLPVVG</sequence>
<reference evidence="2" key="1">
    <citation type="submission" date="2023-08" db="EMBL/GenBank/DDBJ databases">
        <authorList>
            <person name="Messyasz A."/>
            <person name="Mannisto M.K."/>
            <person name="Kerkhof L.J."/>
            <person name="Haggblom M."/>
        </authorList>
    </citation>
    <scope>NUCLEOTIDE SEQUENCE</scope>
    <source>
        <strain evidence="2">M8UP39</strain>
    </source>
</reference>
<feature type="transmembrane region" description="Helical" evidence="1">
    <location>
        <begin position="76"/>
        <end position="96"/>
    </location>
</feature>
<evidence type="ECO:0000256" key="1">
    <source>
        <dbReference type="SAM" id="Phobius"/>
    </source>
</evidence>
<feature type="transmembrane region" description="Helical" evidence="1">
    <location>
        <begin position="166"/>
        <end position="189"/>
    </location>
</feature>
<feature type="transmembrane region" description="Helical" evidence="1">
    <location>
        <begin position="135"/>
        <end position="154"/>
    </location>
</feature>
<proteinExistence type="predicted"/>
<organism evidence="2">
    <name type="scientific">Tunturiibacter gelidiferens</name>
    <dbReference type="NCBI Taxonomy" id="3069689"/>
    <lineage>
        <taxon>Bacteria</taxon>
        <taxon>Pseudomonadati</taxon>
        <taxon>Acidobacteriota</taxon>
        <taxon>Terriglobia</taxon>
        <taxon>Terriglobales</taxon>
        <taxon>Acidobacteriaceae</taxon>
        <taxon>Tunturiibacter</taxon>
    </lineage>
</organism>
<reference evidence="2" key="2">
    <citation type="journal article" date="2024" name="Environ. Microbiol.">
        <title>Genome analysis and description of Tunturibacter gen. nov. expands the diversity of Terriglobia in tundra soils.</title>
        <authorList>
            <person name="Messyasz A."/>
            <person name="Mannisto M.K."/>
            <person name="Kerkhof L.J."/>
            <person name="Haggblom M.M."/>
        </authorList>
    </citation>
    <scope>NUCLEOTIDE SEQUENCE</scope>
    <source>
        <strain evidence="2">M8UP39</strain>
    </source>
</reference>
<keyword evidence="1" id="KW-0472">Membrane</keyword>
<dbReference type="Pfam" id="PF10067">
    <property type="entry name" value="DUF2306"/>
    <property type="match status" value="1"/>
</dbReference>
<dbReference type="EMBL" id="CP132938">
    <property type="protein sequence ID" value="XCB21835.1"/>
    <property type="molecule type" value="Genomic_DNA"/>
</dbReference>